<name>A0A286MM45_9ALPH</name>
<keyword evidence="7" id="KW-1185">Reference proteome</keyword>
<dbReference type="Pfam" id="PF04496">
    <property type="entry name" value="Herpes_UL35"/>
    <property type="match status" value="1"/>
</dbReference>
<keyword evidence="2 4" id="KW-1048">Host nucleus</keyword>
<dbReference type="GO" id="GO:0042025">
    <property type="term" value="C:host cell nucleus"/>
    <property type="evidence" value="ECO:0007669"/>
    <property type="project" value="UniProtKB-SubCell"/>
</dbReference>
<dbReference type="Proteomes" id="UP000297205">
    <property type="component" value="Segment"/>
</dbReference>
<proteinExistence type="inferred from homology"/>
<dbReference type="GeneID" id="65099978"/>
<sequence length="103" mass="11767">MASFNVADPRSFTPDSMDQRTPEEILRALNRGNAAPDWRRVPQAEALEARRALLIGISLGMVTLRHRHEKNTLPREEMFAVRDPAEWARVTIGLKRTFSPRTT</sequence>
<organism evidence="6">
    <name type="scientific">Beluga whale alphaherpesvirus 1</name>
    <dbReference type="NCBI Taxonomy" id="1434720"/>
    <lineage>
        <taxon>Viruses</taxon>
        <taxon>Duplodnaviria</taxon>
        <taxon>Heunggongvirae</taxon>
        <taxon>Peploviricota</taxon>
        <taxon>Herviviricetes</taxon>
        <taxon>Herpesvirales</taxon>
        <taxon>Orthoherpesviridae</taxon>
        <taxon>Alphaherpesvirinae</taxon>
        <taxon>Varicellovirus</taxon>
        <taxon>Varicellovirus monodontidalpha1</taxon>
        <taxon>Monodontid alphaherpesvirus 1</taxon>
    </lineage>
</organism>
<dbReference type="RefSeq" id="YP_010084955.1">
    <property type="nucleotide sequence ID" value="NC_055166.1"/>
</dbReference>
<dbReference type="InterPro" id="IPR007584">
    <property type="entry name" value="Herpes_UL35"/>
</dbReference>
<feature type="region of interest" description="Disordered" evidence="5">
    <location>
        <begin position="1"/>
        <end position="20"/>
    </location>
</feature>
<evidence type="ECO:0000256" key="3">
    <source>
        <dbReference type="ARBA" id="ARBA00022844"/>
    </source>
</evidence>
<dbReference type="GO" id="GO:0016032">
    <property type="term" value="P:viral process"/>
    <property type="evidence" value="ECO:0007669"/>
    <property type="project" value="UniProtKB-UniRule"/>
</dbReference>
<evidence type="ECO:0000313" key="7">
    <source>
        <dbReference type="Proteomes" id="UP000297205"/>
    </source>
</evidence>
<gene>
    <name evidence="6" type="primary">UL35</name>
    <name evidence="4" type="synonym">SCP</name>
</gene>
<protein>
    <recommendedName>
        <fullName evidence="4">Small capsomere-interacting protein</fullName>
    </recommendedName>
</protein>
<evidence type="ECO:0000313" key="6">
    <source>
        <dbReference type="EMBL" id="ASW27071.1"/>
    </source>
</evidence>
<dbReference type="KEGG" id="vg:65099978"/>
<keyword evidence="3 4" id="KW-0946">Virion</keyword>
<evidence type="ECO:0000256" key="5">
    <source>
        <dbReference type="SAM" id="MobiDB-lite"/>
    </source>
</evidence>
<accession>A0A286MM45</accession>
<dbReference type="HAMAP" id="MF_04020">
    <property type="entry name" value="HSV_SCP_alphahv"/>
    <property type="match status" value="1"/>
</dbReference>
<reference evidence="6" key="1">
    <citation type="submission" date="2017-08" db="EMBL/GenBank/DDBJ databases">
        <title>Genome sequence of an alphaherpesvirus from a beluga whale (Delphinapterus leucas).</title>
        <authorList>
            <person name="Davison A.J."/>
            <person name="Nielsen O."/>
            <person name="Subramaniam K."/>
            <person name="Jacob J.M."/>
            <person name="Romero C.H."/>
            <person name="Burek-Huntington K.A."/>
            <person name="Waltzek T.B."/>
        </authorList>
    </citation>
    <scope>NUCLEOTIDE SEQUENCE [LARGE SCALE GENOMIC DNA]</scope>
    <source>
        <strain evidence="6">LN3131-1</strain>
    </source>
</reference>
<comment type="subcellular location">
    <subcellularLocation>
        <location evidence="4">Virion</location>
    </subcellularLocation>
    <subcellularLocation>
        <location evidence="4">Host nucleus</location>
    </subcellularLocation>
</comment>
<dbReference type="GO" id="GO:0019028">
    <property type="term" value="C:viral capsid"/>
    <property type="evidence" value="ECO:0007669"/>
    <property type="project" value="UniProtKB-UniRule"/>
</dbReference>
<comment type="similarity">
    <text evidence="4">Belongs to the herpesviridae small capsomere-interacting protein family.</text>
</comment>
<evidence type="ECO:0000256" key="1">
    <source>
        <dbReference type="ARBA" id="ARBA00022561"/>
    </source>
</evidence>
<dbReference type="EMBL" id="MF678601">
    <property type="protein sequence ID" value="ASW27071.1"/>
    <property type="molecule type" value="Genomic_DNA"/>
</dbReference>
<comment type="subunit">
    <text evidence="4">Interacts with the major capsid protein/MCP.</text>
</comment>
<comment type="function">
    <text evidence="4">Participates in the assembly of the infectious particles by decorating the outer surface of the capsid shell and thus forming a layer between the capsid and the tegument. Complexes composed of the major capsid protein and small capsomere-interacting protein/SCP assemble together in the host cytoplasm and are translocated to the nucleus, where they accumulate and participate in capsid assembly.</text>
</comment>
<evidence type="ECO:0000256" key="2">
    <source>
        <dbReference type="ARBA" id="ARBA00022562"/>
    </source>
</evidence>
<keyword evidence="1 4" id="KW-0167">Capsid protein</keyword>
<evidence type="ECO:0000256" key="4">
    <source>
        <dbReference type="HAMAP-Rule" id="MF_04020"/>
    </source>
</evidence>